<dbReference type="InterPro" id="IPR035994">
    <property type="entry name" value="Nucleoside_phosphorylase_sf"/>
</dbReference>
<keyword evidence="8" id="KW-1185">Reference proteome</keyword>
<feature type="region of interest" description="Disordered" evidence="6">
    <location>
        <begin position="202"/>
        <end position="222"/>
    </location>
</feature>
<evidence type="ECO:0000313" key="7">
    <source>
        <dbReference type="EMBL" id="MBA8930675.1"/>
    </source>
</evidence>
<protein>
    <submittedName>
        <fullName evidence="7">4-hydroxy-3-methylbut-2-enyl diphosphate reductase</fullName>
        <ecNumber evidence="7">1.17.7.4</ecNumber>
    </submittedName>
</protein>
<comment type="caution">
    <text evidence="7">The sequence shown here is derived from an EMBL/GenBank/DDBJ whole genome shotgun (WGS) entry which is preliminary data.</text>
</comment>
<keyword evidence="5" id="KW-0411">Iron-sulfur</keyword>
<feature type="compositionally biased region" description="Basic residues" evidence="6">
    <location>
        <begin position="202"/>
        <end position="217"/>
    </location>
</feature>
<organism evidence="7 8">
    <name type="scientific">Kutzneria viridogrisea</name>
    <dbReference type="NCBI Taxonomy" id="47990"/>
    <lineage>
        <taxon>Bacteria</taxon>
        <taxon>Bacillati</taxon>
        <taxon>Actinomycetota</taxon>
        <taxon>Actinomycetes</taxon>
        <taxon>Pseudonocardiales</taxon>
        <taxon>Pseudonocardiaceae</taxon>
        <taxon>Kutzneria</taxon>
    </lineage>
</organism>
<name>A0ABR6BVH0_9PSEU</name>
<dbReference type="GO" id="GO:0051745">
    <property type="term" value="F:4-hydroxy-3-methylbut-2-enyl diphosphate reductase activity"/>
    <property type="evidence" value="ECO:0007669"/>
    <property type="project" value="UniProtKB-EC"/>
</dbReference>
<evidence type="ECO:0000256" key="5">
    <source>
        <dbReference type="ARBA" id="ARBA00023014"/>
    </source>
</evidence>
<dbReference type="EC" id="1.17.7.4" evidence="7"/>
<keyword evidence="2" id="KW-0004">4Fe-4S</keyword>
<evidence type="ECO:0000256" key="4">
    <source>
        <dbReference type="ARBA" id="ARBA00023004"/>
    </source>
</evidence>
<evidence type="ECO:0000256" key="1">
    <source>
        <dbReference type="ARBA" id="ARBA00001966"/>
    </source>
</evidence>
<keyword evidence="7" id="KW-0560">Oxidoreductase</keyword>
<sequence>MPSSPEPPLLIAVALSIESCAIARTLRARLVHVGMRARHADRLDAALLAEPDSAVAVAGVAGALSDRLRPGQVVVADEVRSTEGVRRCPSAPLLASALRDTGLTVHVGPVLEASRAMLTSRRTAVDGALAVDLESATLLARTEGHPTAVVRVISDTPRHQLVHPGTLATGFTALRTLSRVGDPLRRWAAATGDRTLLLASPRSRRTKARPCTRRGKRGGALAHGQDRPVLVSSAEEAARLVVPKASGISARTQMTLALAQRADVVLVAGTADSTYTRCLVELARRTGTPVHLVTEVSDIDLDWLTGAWTVGVSAGAAARAELVVEIVDALCGLGPVAVREITTAPADDHRFVCEEVNPT</sequence>
<dbReference type="Gene3D" id="3.40.1010.20">
    <property type="entry name" value="4-hydroxy-3-methylbut-2-enyl diphosphate reductase, catalytic domain"/>
    <property type="match status" value="1"/>
</dbReference>
<proteinExistence type="predicted"/>
<dbReference type="Gene3D" id="3.40.50.1580">
    <property type="entry name" value="Nucleoside phosphorylase domain"/>
    <property type="match status" value="1"/>
</dbReference>
<keyword evidence="3" id="KW-0479">Metal-binding</keyword>
<gene>
    <name evidence="7" type="ORF">BC739_007922</name>
</gene>
<dbReference type="SUPFAM" id="SSF53167">
    <property type="entry name" value="Purine and uridine phosphorylases"/>
    <property type="match status" value="1"/>
</dbReference>
<evidence type="ECO:0000256" key="2">
    <source>
        <dbReference type="ARBA" id="ARBA00022485"/>
    </source>
</evidence>
<comment type="cofactor">
    <cofactor evidence="1">
        <name>[4Fe-4S] cluster</name>
        <dbReference type="ChEBI" id="CHEBI:49883"/>
    </cofactor>
</comment>
<dbReference type="Pfam" id="PF02401">
    <property type="entry name" value="LYTB"/>
    <property type="match status" value="1"/>
</dbReference>
<keyword evidence="4" id="KW-0408">Iron</keyword>
<dbReference type="RefSeq" id="WP_025357491.1">
    <property type="nucleotide sequence ID" value="NZ_BAAABQ010000070.1"/>
</dbReference>
<accession>A0ABR6BVH0</accession>
<evidence type="ECO:0000256" key="3">
    <source>
        <dbReference type="ARBA" id="ARBA00022723"/>
    </source>
</evidence>
<dbReference type="EMBL" id="JACJID010000007">
    <property type="protein sequence ID" value="MBA8930675.1"/>
    <property type="molecule type" value="Genomic_DNA"/>
</dbReference>
<evidence type="ECO:0000313" key="8">
    <source>
        <dbReference type="Proteomes" id="UP000517916"/>
    </source>
</evidence>
<dbReference type="Proteomes" id="UP000517916">
    <property type="component" value="Unassembled WGS sequence"/>
</dbReference>
<evidence type="ECO:0000256" key="6">
    <source>
        <dbReference type="SAM" id="MobiDB-lite"/>
    </source>
</evidence>
<reference evidence="7 8" key="1">
    <citation type="submission" date="2020-08" db="EMBL/GenBank/DDBJ databases">
        <title>Genomic Encyclopedia of Archaeal and Bacterial Type Strains, Phase II (KMG-II): from individual species to whole genera.</title>
        <authorList>
            <person name="Goeker M."/>
        </authorList>
    </citation>
    <scope>NUCLEOTIDE SEQUENCE [LARGE SCALE GENOMIC DNA]</scope>
    <source>
        <strain evidence="7 8">DSM 43850</strain>
    </source>
</reference>
<dbReference type="InterPro" id="IPR003451">
    <property type="entry name" value="LytB/IspH"/>
</dbReference>